<accession>G3JFH0</accession>
<dbReference type="GeneID" id="18166555"/>
<dbReference type="KEGG" id="cmt:CCM_04532"/>
<evidence type="ECO:0000313" key="2">
    <source>
        <dbReference type="Proteomes" id="UP000001610"/>
    </source>
</evidence>
<sequence length="169" mass="17833">MDGQMVCHPLGAGSAPGTTISFVGVAGEAALLNYRVPRWPSRPCFAQMNTPSSSSLFAYGGKYQGNYMLAILTGSWYGQATPPYHSIRTGLLGLRFRDILQRGKGRNSPGARPLAESLAGLILAVRVSRGVGGDIGAILDQPYCSESARTLVVCSGEKAGDIRANRGET</sequence>
<keyword evidence="2" id="KW-1185">Reference proteome</keyword>
<dbReference type="AlphaFoldDB" id="G3JFH0"/>
<reference evidence="1 2" key="1">
    <citation type="journal article" date="2011" name="Genome Biol.">
        <title>Genome sequence of the insect pathogenic fungus Cordyceps militaris, a valued traditional Chinese medicine.</title>
        <authorList>
            <person name="Zheng P."/>
            <person name="Xia Y."/>
            <person name="Xiao G."/>
            <person name="Xiong C."/>
            <person name="Hu X."/>
            <person name="Zhang S."/>
            <person name="Zheng H."/>
            <person name="Huang Y."/>
            <person name="Zhou Y."/>
            <person name="Wang S."/>
            <person name="Zhao G.P."/>
            <person name="Liu X."/>
            <person name="St Leger R.J."/>
            <person name="Wang C."/>
        </authorList>
    </citation>
    <scope>NUCLEOTIDE SEQUENCE [LARGE SCALE GENOMIC DNA]</scope>
    <source>
        <strain evidence="1 2">CM01</strain>
    </source>
</reference>
<gene>
    <name evidence="1" type="ORF">CCM_04532</name>
</gene>
<dbReference type="Proteomes" id="UP000001610">
    <property type="component" value="Unassembled WGS sequence"/>
</dbReference>
<protein>
    <submittedName>
        <fullName evidence="1">Uncharacterized protein</fullName>
    </submittedName>
</protein>
<proteinExistence type="predicted"/>
<evidence type="ECO:0000313" key="1">
    <source>
        <dbReference type="EMBL" id="EGX93160.1"/>
    </source>
</evidence>
<dbReference type="VEuPathDB" id="FungiDB:CCM_04532"/>
<organism evidence="1 2">
    <name type="scientific">Cordyceps militaris (strain CM01)</name>
    <name type="common">Caterpillar fungus</name>
    <dbReference type="NCBI Taxonomy" id="983644"/>
    <lineage>
        <taxon>Eukaryota</taxon>
        <taxon>Fungi</taxon>
        <taxon>Dikarya</taxon>
        <taxon>Ascomycota</taxon>
        <taxon>Pezizomycotina</taxon>
        <taxon>Sordariomycetes</taxon>
        <taxon>Hypocreomycetidae</taxon>
        <taxon>Hypocreales</taxon>
        <taxon>Cordycipitaceae</taxon>
        <taxon>Cordyceps</taxon>
    </lineage>
</organism>
<dbReference type="HOGENOM" id="CLU_1578447_0_0_1"/>
<name>G3JFH0_CORMM</name>
<dbReference type="RefSeq" id="XP_006669743.1">
    <property type="nucleotide sequence ID" value="XM_006669680.1"/>
</dbReference>
<dbReference type="InParanoid" id="G3JFH0"/>
<dbReference type="EMBL" id="JH126401">
    <property type="protein sequence ID" value="EGX93160.1"/>
    <property type="molecule type" value="Genomic_DNA"/>
</dbReference>